<dbReference type="SUPFAM" id="SSF53187">
    <property type="entry name" value="Zn-dependent exopeptidases"/>
    <property type="match status" value="1"/>
</dbReference>
<dbReference type="Gene3D" id="3.40.630.10">
    <property type="entry name" value="Zn peptidases"/>
    <property type="match status" value="1"/>
</dbReference>
<dbReference type="InterPro" id="IPR007484">
    <property type="entry name" value="Peptidase_M28"/>
</dbReference>
<dbReference type="GO" id="GO:0008235">
    <property type="term" value="F:metalloexopeptidase activity"/>
    <property type="evidence" value="ECO:0007669"/>
    <property type="project" value="InterPro"/>
</dbReference>
<dbReference type="InterPro" id="IPR046450">
    <property type="entry name" value="PA_dom_sf"/>
</dbReference>
<evidence type="ECO:0000256" key="5">
    <source>
        <dbReference type="ARBA" id="ARBA00022801"/>
    </source>
</evidence>
<proteinExistence type="predicted"/>
<feature type="domain" description="Peptidase M28" evidence="8">
    <location>
        <begin position="311"/>
        <end position="531"/>
    </location>
</feature>
<evidence type="ECO:0000256" key="4">
    <source>
        <dbReference type="ARBA" id="ARBA00022729"/>
    </source>
</evidence>
<accession>F1Z4N8</accession>
<keyword evidence="3" id="KW-0479">Metal-binding</keyword>
<dbReference type="GO" id="GO:0004177">
    <property type="term" value="F:aminopeptidase activity"/>
    <property type="evidence" value="ECO:0007669"/>
    <property type="project" value="UniProtKB-KW"/>
</dbReference>
<evidence type="ECO:0000256" key="2">
    <source>
        <dbReference type="ARBA" id="ARBA00022670"/>
    </source>
</evidence>
<evidence type="ECO:0000256" key="6">
    <source>
        <dbReference type="ARBA" id="ARBA00022833"/>
    </source>
</evidence>
<keyword evidence="10" id="KW-1185">Reference proteome</keyword>
<keyword evidence="4 7" id="KW-0732">Signal</keyword>
<organism evidence="9 10">
    <name type="scientific">Novosphingobium nitrogenifigens DSM 19370</name>
    <dbReference type="NCBI Taxonomy" id="983920"/>
    <lineage>
        <taxon>Bacteria</taxon>
        <taxon>Pseudomonadati</taxon>
        <taxon>Pseudomonadota</taxon>
        <taxon>Alphaproteobacteria</taxon>
        <taxon>Sphingomonadales</taxon>
        <taxon>Sphingomonadaceae</taxon>
        <taxon>Novosphingobium</taxon>
    </lineage>
</organism>
<evidence type="ECO:0000313" key="10">
    <source>
        <dbReference type="Proteomes" id="UP000004728"/>
    </source>
</evidence>
<dbReference type="Pfam" id="PF04389">
    <property type="entry name" value="Peptidase_M28"/>
    <property type="match status" value="1"/>
</dbReference>
<gene>
    <name evidence="9" type="ORF">Y88_0073</name>
</gene>
<evidence type="ECO:0000313" key="9">
    <source>
        <dbReference type="EMBL" id="EGD60425.1"/>
    </source>
</evidence>
<dbReference type="PANTHER" id="PTHR12147:SF56">
    <property type="entry name" value="AMINOPEPTIDASE YDR415C-RELATED"/>
    <property type="match status" value="1"/>
</dbReference>
<dbReference type="HOGENOM" id="CLU_019932_2_1_5"/>
<feature type="chain" id="PRO_5003272391" evidence="7">
    <location>
        <begin position="28"/>
        <end position="566"/>
    </location>
</feature>
<dbReference type="InParanoid" id="F1Z4N8"/>
<keyword evidence="6" id="KW-0862">Zinc</keyword>
<evidence type="ECO:0000256" key="7">
    <source>
        <dbReference type="SAM" id="SignalP"/>
    </source>
</evidence>
<reference evidence="9 10" key="1">
    <citation type="journal article" date="2012" name="J. Bacteriol.">
        <title>Draft Genome Sequence of Novosphingobium nitrogenifigens Y88T.</title>
        <authorList>
            <person name="Strabala T.J."/>
            <person name="Macdonald L."/>
            <person name="Liu V."/>
            <person name="Smit A.M."/>
        </authorList>
    </citation>
    <scope>NUCLEOTIDE SEQUENCE [LARGE SCALE GENOMIC DNA]</scope>
    <source>
        <strain evidence="9 10">DSM 19370</strain>
    </source>
</reference>
<dbReference type="Proteomes" id="UP000004728">
    <property type="component" value="Unassembled WGS sequence"/>
</dbReference>
<dbReference type="eggNOG" id="COG2234">
    <property type="taxonomic scope" value="Bacteria"/>
</dbReference>
<dbReference type="STRING" id="983920.Y88_0073"/>
<feature type="signal peptide" evidence="7">
    <location>
        <begin position="1"/>
        <end position="27"/>
    </location>
</feature>
<dbReference type="PANTHER" id="PTHR12147">
    <property type="entry name" value="METALLOPEPTIDASE M28 FAMILY MEMBER"/>
    <property type="match status" value="1"/>
</dbReference>
<comment type="caution">
    <text evidence="9">The sequence shown here is derived from an EMBL/GenBank/DDBJ whole genome shotgun (WGS) entry which is preliminary data.</text>
</comment>
<dbReference type="AlphaFoldDB" id="F1Z4N8"/>
<keyword evidence="5" id="KW-0378">Hydrolase</keyword>
<dbReference type="SUPFAM" id="SSF52025">
    <property type="entry name" value="PA domain"/>
    <property type="match status" value="1"/>
</dbReference>
<keyword evidence="1" id="KW-0031">Aminopeptidase</keyword>
<dbReference type="GO" id="GO:0046872">
    <property type="term" value="F:metal ion binding"/>
    <property type="evidence" value="ECO:0007669"/>
    <property type="project" value="UniProtKB-KW"/>
</dbReference>
<evidence type="ECO:0000256" key="1">
    <source>
        <dbReference type="ARBA" id="ARBA00022438"/>
    </source>
</evidence>
<sequence>MFPMLRLVLRSTLCSGLALLAGAPVLARPVAAPAPAPVRAGELSATVKEIASDAYEGRSPGTAGEERTVAWLTAQLKALGLAPAGPGGQWTQTVPMIHNVAGKPTLLSIMAGGQDLAPVVGPDIAPTTARAGDRVEIAGAPLVFVGYGVSAPERGWDDFKGVDLKGKVAVFLVNDPDYEATPHDGAWGKFGGRAMTYYGRWTYKYEEAARRGAVGALLVHEDGPAGYGWNVAGNSVGGTYALPVGAGQPQPVAVQSWISHAFAERLFKASGLDLATLKAAARQADFRPVPLTGTTLSLTMPVQSSRIESRNVLAMIPGTRHADETVMFGAHWDAYGQGAPDAQGRTVRPGANDDGLGVAGVLALARAFKAAPRPSRTLVFGFWTAEERGLLGSEYYAQNPVFPLEKTVANLTIDVLQTAGASRDVVLIGAGQDSLEADLARAAAAQGRTITPDSKAERGLFYRADHFSFAKRGVPTLLLMGAGGGADLVKGGRAAGDKWVSDYTAHCYHQTCDAWSPDWDLSGATADVNLVYALGRRYGWSRDWPVWNAGSEFKALRDKSADQRKR</sequence>
<evidence type="ECO:0000259" key="8">
    <source>
        <dbReference type="Pfam" id="PF04389"/>
    </source>
</evidence>
<dbReference type="GO" id="GO:0006508">
    <property type="term" value="P:proteolysis"/>
    <property type="evidence" value="ECO:0007669"/>
    <property type="project" value="UniProtKB-KW"/>
</dbReference>
<dbReference type="EMBL" id="AEWJ01000021">
    <property type="protein sequence ID" value="EGD60425.1"/>
    <property type="molecule type" value="Genomic_DNA"/>
</dbReference>
<dbReference type="CDD" id="cd05660">
    <property type="entry name" value="M28_like_PA"/>
    <property type="match status" value="1"/>
</dbReference>
<keyword evidence="2" id="KW-0645">Protease</keyword>
<dbReference type="InterPro" id="IPR045175">
    <property type="entry name" value="M28_fam"/>
</dbReference>
<evidence type="ECO:0000256" key="3">
    <source>
        <dbReference type="ARBA" id="ARBA00022723"/>
    </source>
</evidence>
<dbReference type="Gene3D" id="3.50.30.30">
    <property type="match status" value="1"/>
</dbReference>
<name>F1Z4N8_9SPHN</name>
<protein>
    <submittedName>
        <fullName evidence="9">Peptidase M28</fullName>
    </submittedName>
</protein>